<feature type="region of interest" description="Disordered" evidence="1">
    <location>
        <begin position="1"/>
        <end position="24"/>
    </location>
</feature>
<evidence type="ECO:0000313" key="3">
    <source>
        <dbReference type="EMBL" id="KEQ74128.1"/>
    </source>
</evidence>
<evidence type="ECO:0000313" key="4">
    <source>
        <dbReference type="Proteomes" id="UP000027730"/>
    </source>
</evidence>
<organism evidence="3 4">
    <name type="scientific">Aureobasidium namibiae CBS 147.97</name>
    <dbReference type="NCBI Taxonomy" id="1043004"/>
    <lineage>
        <taxon>Eukaryota</taxon>
        <taxon>Fungi</taxon>
        <taxon>Dikarya</taxon>
        <taxon>Ascomycota</taxon>
        <taxon>Pezizomycotina</taxon>
        <taxon>Dothideomycetes</taxon>
        <taxon>Dothideomycetidae</taxon>
        <taxon>Dothideales</taxon>
        <taxon>Saccotheciaceae</taxon>
        <taxon>Aureobasidium</taxon>
    </lineage>
</organism>
<accession>A0A074WLY5</accession>
<keyword evidence="2" id="KW-1133">Transmembrane helix</keyword>
<name>A0A074WLY5_9PEZI</name>
<feature type="transmembrane region" description="Helical" evidence="2">
    <location>
        <begin position="150"/>
        <end position="171"/>
    </location>
</feature>
<keyword evidence="2" id="KW-0472">Membrane</keyword>
<keyword evidence="2" id="KW-0812">Transmembrane</keyword>
<dbReference type="HOGENOM" id="CLU_1266644_0_0_1"/>
<feature type="compositionally biased region" description="Low complexity" evidence="1">
    <location>
        <begin position="9"/>
        <end position="24"/>
    </location>
</feature>
<gene>
    <name evidence="3" type="ORF">M436DRAFT_45339</name>
</gene>
<dbReference type="Proteomes" id="UP000027730">
    <property type="component" value="Unassembled WGS sequence"/>
</dbReference>
<feature type="transmembrane region" description="Helical" evidence="2">
    <location>
        <begin position="105"/>
        <end position="130"/>
    </location>
</feature>
<dbReference type="EMBL" id="KL584708">
    <property type="protein sequence ID" value="KEQ74128.1"/>
    <property type="molecule type" value="Genomic_DNA"/>
</dbReference>
<dbReference type="GeneID" id="25410322"/>
<dbReference type="AlphaFoldDB" id="A0A074WLY5"/>
<feature type="transmembrane region" description="Helical" evidence="2">
    <location>
        <begin position="183"/>
        <end position="213"/>
    </location>
</feature>
<keyword evidence="4" id="KW-1185">Reference proteome</keyword>
<dbReference type="RefSeq" id="XP_013428020.1">
    <property type="nucleotide sequence ID" value="XM_013572566.1"/>
</dbReference>
<protein>
    <submittedName>
        <fullName evidence="3">Uncharacterized protein</fullName>
    </submittedName>
</protein>
<sequence>MAVVKAPRAHPTTTAPPSSSGRGRSLRLISEGFSIDIDGIDHEANTHLWTPNEHHIFRLSTDHTSIEAVHFLLCSTRDFCHLISPAKMASHKSLLRDSFDGFLELITTVFLDSIVFFLTLGFCILAPRLFIRITNRFARWNVSTEDQKGFWVFSAIVLTAVHSLLTLLLALDDDTGVTPNAPSVFWAIMWSTGIIVGVLGGFLAATVVALCGIQMIGL</sequence>
<reference evidence="3 4" key="1">
    <citation type="journal article" date="2014" name="BMC Genomics">
        <title>Genome sequencing of four Aureobasidium pullulans varieties: biotechnological potential, stress tolerance, and description of new species.</title>
        <authorList>
            <person name="Gostin Ar C."/>
            <person name="Ohm R.A."/>
            <person name="Kogej T."/>
            <person name="Sonjak S."/>
            <person name="Turk M."/>
            <person name="Zajc J."/>
            <person name="Zalar P."/>
            <person name="Grube M."/>
            <person name="Sun H."/>
            <person name="Han J."/>
            <person name="Sharma A."/>
            <person name="Chiniquy J."/>
            <person name="Ngan C.Y."/>
            <person name="Lipzen A."/>
            <person name="Barry K."/>
            <person name="Grigoriev I.V."/>
            <person name="Gunde-Cimerman N."/>
        </authorList>
    </citation>
    <scope>NUCLEOTIDE SEQUENCE [LARGE SCALE GENOMIC DNA]</scope>
    <source>
        <strain evidence="3 4">CBS 147.97</strain>
    </source>
</reference>
<proteinExistence type="predicted"/>
<evidence type="ECO:0000256" key="1">
    <source>
        <dbReference type="SAM" id="MobiDB-lite"/>
    </source>
</evidence>
<evidence type="ECO:0000256" key="2">
    <source>
        <dbReference type="SAM" id="Phobius"/>
    </source>
</evidence>